<dbReference type="Gene3D" id="2.40.50.140">
    <property type="entry name" value="Nucleic acid-binding proteins"/>
    <property type="match status" value="1"/>
</dbReference>
<feature type="domain" description="NfeD1b N-terminal" evidence="10">
    <location>
        <begin position="42"/>
        <end position="131"/>
    </location>
</feature>
<comment type="caution">
    <text evidence="11">The sequence shown here is derived from an EMBL/GenBank/DDBJ whole genome shotgun (WGS) entry which is preliminary data.</text>
</comment>
<dbReference type="PANTHER" id="PTHR33507:SF4">
    <property type="entry name" value="NODULATION COMPETITIVENESS PROTEIN NFED"/>
    <property type="match status" value="1"/>
</dbReference>
<feature type="signal peptide" evidence="7">
    <location>
        <begin position="1"/>
        <end position="24"/>
    </location>
</feature>
<evidence type="ECO:0000313" key="12">
    <source>
        <dbReference type="Proteomes" id="UP001560296"/>
    </source>
</evidence>
<dbReference type="InterPro" id="IPR002810">
    <property type="entry name" value="NfeD-like_C"/>
</dbReference>
<feature type="domain" description="NfeD-like C-terminal" evidence="8">
    <location>
        <begin position="409"/>
        <end position="464"/>
    </location>
</feature>
<feature type="transmembrane region" description="Helical" evidence="6">
    <location>
        <begin position="370"/>
        <end position="393"/>
    </location>
</feature>
<dbReference type="InterPro" id="IPR029045">
    <property type="entry name" value="ClpP/crotonase-like_dom_sf"/>
</dbReference>
<feature type="transmembrane region" description="Helical" evidence="6">
    <location>
        <begin position="268"/>
        <end position="290"/>
    </location>
</feature>
<keyword evidence="3 6" id="KW-1133">Transmembrane helix</keyword>
<proteinExistence type="predicted"/>
<feature type="compositionally biased region" description="Basic and acidic residues" evidence="5">
    <location>
        <begin position="143"/>
        <end position="154"/>
    </location>
</feature>
<dbReference type="Gene3D" id="3.90.226.10">
    <property type="entry name" value="2-enoyl-CoA Hydratase, Chain A, domain 1"/>
    <property type="match status" value="1"/>
</dbReference>
<dbReference type="Pfam" id="PF25145">
    <property type="entry name" value="NfeD1b_N"/>
    <property type="match status" value="1"/>
</dbReference>
<evidence type="ECO:0000256" key="7">
    <source>
        <dbReference type="SAM" id="SignalP"/>
    </source>
</evidence>
<evidence type="ECO:0000259" key="10">
    <source>
        <dbReference type="Pfam" id="PF25145"/>
    </source>
</evidence>
<feature type="chain" id="PRO_5045729165" evidence="7">
    <location>
        <begin position="25"/>
        <end position="475"/>
    </location>
</feature>
<sequence length="475" mass="48888">MKVAPLRSWLLALTLLLMPLGLLAAPASVVELRIDGPIGPASADYVVRGLARAVEDGAQLVVLSIDTPGGLDTSMRDIIKAILASPIPVASYVAPSGARAASAGTYILYASHIAAMAPGTNLGAATPVQIGGMPGSPSPSPDKPAKAGKDDKAEPGQSAKEPAGDDAAPAPGDTLSRKQINDASAYIRGLAQLRGRNVEWAERAVREAVSLSAAEALELKVVDYLAADMADLLRQLDGKTFSAAGVEVTLHTEGALLISREPDWRAKLLAVITNPSVALLLMMIGVYGLFLEFSNPGTGVGGVLGGICLILALYALQLLPVNYAGVALILLGIAFIAAEAFVPSFGVLGIGGVVAFTFGAVILIDTEVPGFGIPLPLIVTLALTSGLVIFAILSMALRARRRTLVGGDSELIGSIAQVNAVQPSKPNSGWVLLQGENWQVLSQAPLKPGQQVQVVARKGLLLDVVAVDGTPPQGD</sequence>
<organism evidence="11 12">
    <name type="scientific">Pseudomonas zhanjiangensis</name>
    <dbReference type="NCBI Taxonomy" id="3239015"/>
    <lineage>
        <taxon>Bacteria</taxon>
        <taxon>Pseudomonadati</taxon>
        <taxon>Pseudomonadota</taxon>
        <taxon>Gammaproteobacteria</taxon>
        <taxon>Pseudomonadales</taxon>
        <taxon>Pseudomonadaceae</taxon>
        <taxon>Pseudomonas</taxon>
    </lineage>
</organism>
<dbReference type="SUPFAM" id="SSF141322">
    <property type="entry name" value="NfeD domain-like"/>
    <property type="match status" value="1"/>
</dbReference>
<dbReference type="InterPro" id="IPR056738">
    <property type="entry name" value="NfeD1b_N"/>
</dbReference>
<name>A0ABV3YYA7_9PSED</name>
<keyword evidence="7" id="KW-0732">Signal</keyword>
<keyword evidence="4 6" id="KW-0472">Membrane</keyword>
<dbReference type="InterPro" id="IPR012340">
    <property type="entry name" value="NA-bd_OB-fold"/>
</dbReference>
<dbReference type="PANTHER" id="PTHR33507">
    <property type="entry name" value="INNER MEMBRANE PROTEIN YBBJ"/>
    <property type="match status" value="1"/>
</dbReference>
<keyword evidence="2 6" id="KW-0812">Transmembrane</keyword>
<evidence type="ECO:0000256" key="1">
    <source>
        <dbReference type="ARBA" id="ARBA00004141"/>
    </source>
</evidence>
<gene>
    <name evidence="11" type="ORF">AB5S05_12700</name>
</gene>
<evidence type="ECO:0000313" key="11">
    <source>
        <dbReference type="EMBL" id="MEX6502928.1"/>
    </source>
</evidence>
<evidence type="ECO:0000256" key="6">
    <source>
        <dbReference type="SAM" id="Phobius"/>
    </source>
</evidence>
<dbReference type="CDD" id="cd07020">
    <property type="entry name" value="Clp_protease_NfeD_1"/>
    <property type="match status" value="1"/>
</dbReference>
<feature type="transmembrane region" description="Helical" evidence="6">
    <location>
        <begin position="297"/>
        <end position="315"/>
    </location>
</feature>
<keyword evidence="12" id="KW-1185">Reference proteome</keyword>
<evidence type="ECO:0000256" key="4">
    <source>
        <dbReference type="ARBA" id="ARBA00023136"/>
    </source>
</evidence>
<dbReference type="InterPro" id="IPR056739">
    <property type="entry name" value="NfeD_membrane"/>
</dbReference>
<dbReference type="InterPro" id="IPR052165">
    <property type="entry name" value="Membrane_assoc_protease"/>
</dbReference>
<dbReference type="SUPFAM" id="SSF52096">
    <property type="entry name" value="ClpP/crotonase"/>
    <property type="match status" value="1"/>
</dbReference>
<reference evidence="11 12" key="1">
    <citation type="submission" date="2024-07" db="EMBL/GenBank/DDBJ databases">
        <authorList>
            <person name="Li M."/>
        </authorList>
    </citation>
    <scope>NUCLEOTIDE SEQUENCE [LARGE SCALE GENOMIC DNA]</scope>
    <source>
        <strain evidence="11 12">25A3E</strain>
    </source>
</reference>
<dbReference type="Pfam" id="PF24961">
    <property type="entry name" value="NfeD_membrane"/>
    <property type="match status" value="1"/>
</dbReference>
<evidence type="ECO:0000256" key="2">
    <source>
        <dbReference type="ARBA" id="ARBA00022692"/>
    </source>
</evidence>
<feature type="domain" description="NfeD integral membrane" evidence="9">
    <location>
        <begin position="277"/>
        <end position="393"/>
    </location>
</feature>
<evidence type="ECO:0000256" key="5">
    <source>
        <dbReference type="SAM" id="MobiDB-lite"/>
    </source>
</evidence>
<evidence type="ECO:0000259" key="8">
    <source>
        <dbReference type="Pfam" id="PF01957"/>
    </source>
</evidence>
<feature type="transmembrane region" description="Helical" evidence="6">
    <location>
        <begin position="345"/>
        <end position="364"/>
    </location>
</feature>
<evidence type="ECO:0000259" key="9">
    <source>
        <dbReference type="Pfam" id="PF24961"/>
    </source>
</evidence>
<dbReference type="EMBL" id="JBFTEG010000009">
    <property type="protein sequence ID" value="MEX6502928.1"/>
    <property type="molecule type" value="Genomic_DNA"/>
</dbReference>
<dbReference type="Proteomes" id="UP001560296">
    <property type="component" value="Unassembled WGS sequence"/>
</dbReference>
<protein>
    <submittedName>
        <fullName evidence="11">Nodulation protein NfeD</fullName>
    </submittedName>
</protein>
<feature type="transmembrane region" description="Helical" evidence="6">
    <location>
        <begin position="321"/>
        <end position="338"/>
    </location>
</feature>
<comment type="subcellular location">
    <subcellularLocation>
        <location evidence="1">Membrane</location>
        <topology evidence="1">Multi-pass membrane protein</topology>
    </subcellularLocation>
</comment>
<feature type="region of interest" description="Disordered" evidence="5">
    <location>
        <begin position="127"/>
        <end position="176"/>
    </location>
</feature>
<dbReference type="Pfam" id="PF01957">
    <property type="entry name" value="NfeD"/>
    <property type="match status" value="1"/>
</dbReference>
<accession>A0ABV3YYA7</accession>
<evidence type="ECO:0000256" key="3">
    <source>
        <dbReference type="ARBA" id="ARBA00022989"/>
    </source>
</evidence>